<name>A0A0F9EWD9_9ZZZZ</name>
<dbReference type="EMBL" id="LAZR01035206">
    <property type="protein sequence ID" value="KKL28128.1"/>
    <property type="molecule type" value="Genomic_DNA"/>
</dbReference>
<organism evidence="1">
    <name type="scientific">marine sediment metagenome</name>
    <dbReference type="NCBI Taxonomy" id="412755"/>
    <lineage>
        <taxon>unclassified sequences</taxon>
        <taxon>metagenomes</taxon>
        <taxon>ecological metagenomes</taxon>
    </lineage>
</organism>
<comment type="caution">
    <text evidence="1">The sequence shown here is derived from an EMBL/GenBank/DDBJ whole genome shotgun (WGS) entry which is preliminary data.</text>
</comment>
<proteinExistence type="predicted"/>
<evidence type="ECO:0000313" key="1">
    <source>
        <dbReference type="EMBL" id="KKL28128.1"/>
    </source>
</evidence>
<gene>
    <name evidence="1" type="ORF">LCGC14_2378250</name>
</gene>
<accession>A0A0F9EWD9</accession>
<sequence length="211" mass="23151">MPTPIVWKDEDGNEHGLDELFPADKLSKTLITITDSHHRIHVGESFTVHAVDETLANTDTIIIVFKTSKGNREVHMFLFFSTLVGGSLELWEGATWDTNSGTATPIINRRRRTNPVTSALLEDKTATPLFTATGNVLVNPNNLGTGSAISLDKQYAWGERGKVGAGFLRDEHEFVLIPNTSYAVVFTAIGASNKAQIHLNWHEVIDASIAK</sequence>
<dbReference type="AlphaFoldDB" id="A0A0F9EWD9"/>
<reference evidence="1" key="1">
    <citation type="journal article" date="2015" name="Nature">
        <title>Complex archaea that bridge the gap between prokaryotes and eukaryotes.</title>
        <authorList>
            <person name="Spang A."/>
            <person name="Saw J.H."/>
            <person name="Jorgensen S.L."/>
            <person name="Zaremba-Niedzwiedzka K."/>
            <person name="Martijn J."/>
            <person name="Lind A.E."/>
            <person name="van Eijk R."/>
            <person name="Schleper C."/>
            <person name="Guy L."/>
            <person name="Ettema T.J."/>
        </authorList>
    </citation>
    <scope>NUCLEOTIDE SEQUENCE</scope>
</reference>
<protein>
    <submittedName>
        <fullName evidence="1">Uncharacterized protein</fullName>
    </submittedName>
</protein>